<feature type="binding site" evidence="14 15">
    <location>
        <position position="80"/>
    </location>
    <ligand>
        <name>a divalent metal cation</name>
        <dbReference type="ChEBI" id="CHEBI:60240"/>
    </ligand>
</feature>
<dbReference type="GO" id="GO:0003723">
    <property type="term" value="F:RNA binding"/>
    <property type="evidence" value="ECO:0007669"/>
    <property type="project" value="UniProtKB-UniRule"/>
</dbReference>
<keyword evidence="13 14" id="KW-0464">Manganese</keyword>
<comment type="subcellular location">
    <subcellularLocation>
        <location evidence="4 14">Cytoplasm</location>
    </subcellularLocation>
</comment>
<dbReference type="HAMAP" id="MF_00052_B">
    <property type="entry name" value="RNase_HII_B"/>
    <property type="match status" value="1"/>
</dbReference>
<comment type="cofactor">
    <cofactor evidence="14 15">
        <name>Mn(2+)</name>
        <dbReference type="ChEBI" id="CHEBI:29035"/>
    </cofactor>
    <cofactor evidence="14 15">
        <name>Mg(2+)</name>
        <dbReference type="ChEBI" id="CHEBI:18420"/>
    </cofactor>
    <text evidence="14 15">Manganese or magnesium. Binds 1 divalent metal ion per monomer in the absence of substrate. May bind a second metal ion after substrate binding.</text>
</comment>
<evidence type="ECO:0000256" key="10">
    <source>
        <dbReference type="ARBA" id="ARBA00022723"/>
    </source>
</evidence>
<evidence type="ECO:0000256" key="9">
    <source>
        <dbReference type="ARBA" id="ARBA00022722"/>
    </source>
</evidence>
<comment type="function">
    <text evidence="3 14 16">Endonuclease that specifically degrades the RNA of RNA-DNA hybrids.</text>
</comment>
<accession>A0A1G8GEL1</accession>
<evidence type="ECO:0000256" key="2">
    <source>
        <dbReference type="ARBA" id="ARBA00001946"/>
    </source>
</evidence>
<dbReference type="OrthoDB" id="9803420at2"/>
<dbReference type="GO" id="GO:0030145">
    <property type="term" value="F:manganese ion binding"/>
    <property type="evidence" value="ECO:0007669"/>
    <property type="project" value="UniProtKB-UniRule"/>
</dbReference>
<evidence type="ECO:0000256" key="1">
    <source>
        <dbReference type="ARBA" id="ARBA00000077"/>
    </source>
</evidence>
<dbReference type="NCBIfam" id="NF000594">
    <property type="entry name" value="PRK00015.1-1"/>
    <property type="match status" value="1"/>
</dbReference>
<dbReference type="STRING" id="930129.SAMN05216352_103362"/>
<dbReference type="FunFam" id="3.30.420.10:FF:000006">
    <property type="entry name" value="Ribonuclease HII"/>
    <property type="match status" value="1"/>
</dbReference>
<comment type="catalytic activity">
    <reaction evidence="1 14 15 16">
        <text>Endonucleolytic cleavage to 5'-phosphomonoester.</text>
        <dbReference type="EC" id="3.1.26.4"/>
    </reaction>
</comment>
<evidence type="ECO:0000256" key="15">
    <source>
        <dbReference type="PROSITE-ProRule" id="PRU01319"/>
    </source>
</evidence>
<evidence type="ECO:0000256" key="8">
    <source>
        <dbReference type="ARBA" id="ARBA00022490"/>
    </source>
</evidence>
<dbReference type="PANTHER" id="PTHR10954:SF18">
    <property type="entry name" value="RIBONUCLEASE HII"/>
    <property type="match status" value="1"/>
</dbReference>
<comment type="cofactor">
    <cofactor evidence="2">
        <name>Mg(2+)</name>
        <dbReference type="ChEBI" id="CHEBI:18420"/>
    </cofactor>
</comment>
<dbReference type="Proteomes" id="UP000199017">
    <property type="component" value="Unassembled WGS sequence"/>
</dbReference>
<dbReference type="GO" id="GO:0004523">
    <property type="term" value="F:RNA-DNA hybrid ribonuclease activity"/>
    <property type="evidence" value="ECO:0007669"/>
    <property type="project" value="UniProtKB-UniRule"/>
</dbReference>
<dbReference type="InterPro" id="IPR024567">
    <property type="entry name" value="RNase_HII/HIII_dom"/>
</dbReference>
<dbReference type="SUPFAM" id="SSF53098">
    <property type="entry name" value="Ribonuclease H-like"/>
    <property type="match status" value="1"/>
</dbReference>
<dbReference type="RefSeq" id="WP_091583024.1">
    <property type="nucleotide sequence ID" value="NZ_FNDU01000003.1"/>
</dbReference>
<evidence type="ECO:0000256" key="16">
    <source>
        <dbReference type="RuleBase" id="RU003515"/>
    </source>
</evidence>
<keyword evidence="8 14" id="KW-0963">Cytoplasm</keyword>
<dbReference type="InterPro" id="IPR036397">
    <property type="entry name" value="RNaseH_sf"/>
</dbReference>
<evidence type="ECO:0000259" key="18">
    <source>
        <dbReference type="PROSITE" id="PS51975"/>
    </source>
</evidence>
<evidence type="ECO:0000256" key="11">
    <source>
        <dbReference type="ARBA" id="ARBA00022759"/>
    </source>
</evidence>
<name>A0A1G8GEL1_9BACI</name>
<feature type="binding site" evidence="14 15">
    <location>
        <position position="171"/>
    </location>
    <ligand>
        <name>a divalent metal cation</name>
        <dbReference type="ChEBI" id="CHEBI:60240"/>
    </ligand>
</feature>
<keyword evidence="9 14" id="KW-0540">Nuclease</keyword>
<evidence type="ECO:0000256" key="17">
    <source>
        <dbReference type="SAM" id="Coils"/>
    </source>
</evidence>
<dbReference type="Pfam" id="PF01351">
    <property type="entry name" value="RNase_HII"/>
    <property type="match status" value="1"/>
</dbReference>
<organism evidence="19 20">
    <name type="scientific">Alteribacillus bidgolensis</name>
    <dbReference type="NCBI Taxonomy" id="930129"/>
    <lineage>
        <taxon>Bacteria</taxon>
        <taxon>Bacillati</taxon>
        <taxon>Bacillota</taxon>
        <taxon>Bacilli</taxon>
        <taxon>Bacillales</taxon>
        <taxon>Bacillaceae</taxon>
        <taxon>Alteribacillus</taxon>
    </lineage>
</organism>
<feature type="domain" description="RNase H type-2" evidence="18">
    <location>
        <begin position="73"/>
        <end position="257"/>
    </location>
</feature>
<evidence type="ECO:0000256" key="5">
    <source>
        <dbReference type="ARBA" id="ARBA00007383"/>
    </source>
</evidence>
<dbReference type="GO" id="GO:0006298">
    <property type="term" value="P:mismatch repair"/>
    <property type="evidence" value="ECO:0007669"/>
    <property type="project" value="TreeGrafter"/>
</dbReference>
<keyword evidence="11 14" id="KW-0255">Endonuclease</keyword>
<dbReference type="GO" id="GO:0032299">
    <property type="term" value="C:ribonuclease H2 complex"/>
    <property type="evidence" value="ECO:0007669"/>
    <property type="project" value="TreeGrafter"/>
</dbReference>
<dbReference type="NCBIfam" id="NF000595">
    <property type="entry name" value="PRK00015.1-3"/>
    <property type="match status" value="1"/>
</dbReference>
<evidence type="ECO:0000313" key="20">
    <source>
        <dbReference type="Proteomes" id="UP000199017"/>
    </source>
</evidence>
<dbReference type="InterPro" id="IPR001352">
    <property type="entry name" value="RNase_HII/HIII"/>
</dbReference>
<protein>
    <recommendedName>
        <fullName evidence="7 14">Ribonuclease HII</fullName>
        <shortName evidence="14">RNase HII</shortName>
        <ecNumber evidence="6 14">3.1.26.4</ecNumber>
    </recommendedName>
</protein>
<keyword evidence="17" id="KW-0175">Coiled coil</keyword>
<proteinExistence type="inferred from homology"/>
<dbReference type="InterPro" id="IPR012337">
    <property type="entry name" value="RNaseH-like_sf"/>
</dbReference>
<keyword evidence="10 14" id="KW-0479">Metal-binding</keyword>
<dbReference type="PROSITE" id="PS51975">
    <property type="entry name" value="RNASE_H_2"/>
    <property type="match status" value="1"/>
</dbReference>
<feature type="binding site" evidence="14 15">
    <location>
        <position position="79"/>
    </location>
    <ligand>
        <name>a divalent metal cation</name>
        <dbReference type="ChEBI" id="CHEBI:60240"/>
    </ligand>
</feature>
<dbReference type="InterPro" id="IPR022898">
    <property type="entry name" value="RNase_HII"/>
</dbReference>
<evidence type="ECO:0000256" key="14">
    <source>
        <dbReference type="HAMAP-Rule" id="MF_00052"/>
    </source>
</evidence>
<evidence type="ECO:0000256" key="7">
    <source>
        <dbReference type="ARBA" id="ARBA00019179"/>
    </source>
</evidence>
<evidence type="ECO:0000313" key="19">
    <source>
        <dbReference type="EMBL" id="SDH92776.1"/>
    </source>
</evidence>
<reference evidence="19 20" key="1">
    <citation type="submission" date="2016-10" db="EMBL/GenBank/DDBJ databases">
        <authorList>
            <person name="de Groot N.N."/>
        </authorList>
    </citation>
    <scope>NUCLEOTIDE SEQUENCE [LARGE SCALE GENOMIC DNA]</scope>
    <source>
        <strain evidence="20">P4B,CCM 7963,CECT 7998,DSM 25260,IBRC-M 10614,KCTC 13821</strain>
    </source>
</reference>
<dbReference type="EMBL" id="FNDU01000003">
    <property type="protein sequence ID" value="SDH92776.1"/>
    <property type="molecule type" value="Genomic_DNA"/>
</dbReference>
<comment type="similarity">
    <text evidence="5 14 16">Belongs to the RNase HII family.</text>
</comment>
<evidence type="ECO:0000256" key="12">
    <source>
        <dbReference type="ARBA" id="ARBA00022801"/>
    </source>
</evidence>
<dbReference type="PANTHER" id="PTHR10954">
    <property type="entry name" value="RIBONUCLEASE H2 SUBUNIT A"/>
    <property type="match status" value="1"/>
</dbReference>
<evidence type="ECO:0000256" key="3">
    <source>
        <dbReference type="ARBA" id="ARBA00004065"/>
    </source>
</evidence>
<dbReference type="Gene3D" id="3.30.420.10">
    <property type="entry name" value="Ribonuclease H-like superfamily/Ribonuclease H"/>
    <property type="match status" value="1"/>
</dbReference>
<dbReference type="GO" id="GO:0043137">
    <property type="term" value="P:DNA replication, removal of RNA primer"/>
    <property type="evidence" value="ECO:0007669"/>
    <property type="project" value="TreeGrafter"/>
</dbReference>
<feature type="coiled-coil region" evidence="17">
    <location>
        <begin position="36"/>
        <end position="70"/>
    </location>
</feature>
<gene>
    <name evidence="14" type="primary">rnhB</name>
    <name evidence="19" type="ORF">SAMN05216352_103362</name>
</gene>
<dbReference type="CDD" id="cd07182">
    <property type="entry name" value="RNase_HII_bacteria_HII_like"/>
    <property type="match status" value="1"/>
</dbReference>
<keyword evidence="20" id="KW-1185">Reference proteome</keyword>
<dbReference type="AlphaFoldDB" id="A0A1G8GEL1"/>
<sequence>MEQKKKTISEIKQILACSNVEDKWLEKLRKDERKGVQQLIAQYEKKLAYNKKLEEEYATLLRNEKEWQALGYRYIAGVDEVGRGPLAGPVTAGAAILPDNALFPGLTDSKKLSEEKREYYYNLLKEQVIAYHVVHIPAEKIDSINIYQASKEAMKQAVAGLSIKADALFIDAMSLPLPLKQLSLTKGDAKSASIAAASVLAKVERDRYMKEKANSYPEYGFEKHMGYGTKHHLEALRTYGPTPEHRKSFSPVKACLS</sequence>
<dbReference type="EC" id="3.1.26.4" evidence="6 14"/>
<dbReference type="GO" id="GO:0005737">
    <property type="term" value="C:cytoplasm"/>
    <property type="evidence" value="ECO:0007669"/>
    <property type="project" value="UniProtKB-SubCell"/>
</dbReference>
<keyword evidence="12 14" id="KW-0378">Hydrolase</keyword>
<evidence type="ECO:0000256" key="13">
    <source>
        <dbReference type="ARBA" id="ARBA00023211"/>
    </source>
</evidence>
<evidence type="ECO:0000256" key="4">
    <source>
        <dbReference type="ARBA" id="ARBA00004496"/>
    </source>
</evidence>
<evidence type="ECO:0000256" key="6">
    <source>
        <dbReference type="ARBA" id="ARBA00012180"/>
    </source>
</evidence>